<keyword evidence="7" id="KW-0067">ATP-binding</keyword>
<evidence type="ECO:0000259" key="11">
    <source>
        <dbReference type="Pfam" id="PF07730"/>
    </source>
</evidence>
<dbReference type="Pfam" id="PF07730">
    <property type="entry name" value="HisKA_3"/>
    <property type="match status" value="1"/>
</dbReference>
<evidence type="ECO:0000259" key="10">
    <source>
        <dbReference type="Pfam" id="PF02518"/>
    </source>
</evidence>
<evidence type="ECO:0000256" key="8">
    <source>
        <dbReference type="ARBA" id="ARBA00023012"/>
    </source>
</evidence>
<dbReference type="EMBL" id="JBHTLM010000018">
    <property type="protein sequence ID" value="MFD1178549.1"/>
    <property type="molecule type" value="Genomic_DNA"/>
</dbReference>
<evidence type="ECO:0000256" key="1">
    <source>
        <dbReference type="ARBA" id="ARBA00000085"/>
    </source>
</evidence>
<feature type="transmembrane region" description="Helical" evidence="9">
    <location>
        <begin position="36"/>
        <end position="58"/>
    </location>
</feature>
<gene>
    <name evidence="12" type="ORF">ACFQ3W_19925</name>
</gene>
<keyword evidence="9" id="KW-1133">Transmembrane helix</keyword>
<dbReference type="RefSeq" id="WP_379320992.1">
    <property type="nucleotide sequence ID" value="NZ_JBHTLM010000018.1"/>
</dbReference>
<feature type="domain" description="Signal transduction histidine kinase subgroup 3 dimerisation and phosphoacceptor" evidence="11">
    <location>
        <begin position="81"/>
        <end position="141"/>
    </location>
</feature>
<dbReference type="InterPro" id="IPR011712">
    <property type="entry name" value="Sig_transdc_His_kin_sub3_dim/P"/>
</dbReference>
<evidence type="ECO:0000256" key="9">
    <source>
        <dbReference type="SAM" id="Phobius"/>
    </source>
</evidence>
<dbReference type="Gene3D" id="3.30.565.10">
    <property type="entry name" value="Histidine kinase-like ATPase, C-terminal domain"/>
    <property type="match status" value="1"/>
</dbReference>
<keyword evidence="9" id="KW-0812">Transmembrane</keyword>
<organism evidence="12 13">
    <name type="scientific">Paenibacillus puldeungensis</name>
    <dbReference type="NCBI Taxonomy" id="696536"/>
    <lineage>
        <taxon>Bacteria</taxon>
        <taxon>Bacillati</taxon>
        <taxon>Bacillota</taxon>
        <taxon>Bacilli</taxon>
        <taxon>Bacillales</taxon>
        <taxon>Paenibacillaceae</taxon>
        <taxon>Paenibacillus</taxon>
    </lineage>
</organism>
<reference evidence="13" key="1">
    <citation type="journal article" date="2019" name="Int. J. Syst. Evol. Microbiol.">
        <title>The Global Catalogue of Microorganisms (GCM) 10K type strain sequencing project: providing services to taxonomists for standard genome sequencing and annotation.</title>
        <authorList>
            <consortium name="The Broad Institute Genomics Platform"/>
            <consortium name="The Broad Institute Genome Sequencing Center for Infectious Disease"/>
            <person name="Wu L."/>
            <person name="Ma J."/>
        </authorList>
    </citation>
    <scope>NUCLEOTIDE SEQUENCE [LARGE SCALE GENOMIC DNA]</scope>
    <source>
        <strain evidence="13">CCUG 59189</strain>
    </source>
</reference>
<dbReference type="InterPro" id="IPR036890">
    <property type="entry name" value="HATPase_C_sf"/>
</dbReference>
<protein>
    <recommendedName>
        <fullName evidence="2">histidine kinase</fullName>
        <ecNumber evidence="2">2.7.13.3</ecNumber>
    </recommendedName>
</protein>
<dbReference type="Pfam" id="PF02518">
    <property type="entry name" value="HATPase_c"/>
    <property type="match status" value="1"/>
</dbReference>
<proteinExistence type="predicted"/>
<keyword evidence="13" id="KW-1185">Reference proteome</keyword>
<sequence>MSYKFTKWMILIVPTMIIGLWEYVRHQFLMPYLSMELGNVLTPIILFIISVTLLYRWFSYLEKLQEELQRERSLKAKLEQRELLARELHDGIAQSLFLLSVKVDRAERQQAEAGQDYDWNELRRTIQEVNRYVREAISDLRVPPDSRNSREQEVSIPAQIRQMAAERQMKLELDWKLKEEALSPKARMELLSCIREAIVNAGKHAEVQKVYVWGSGDARRFSVRVTDKGVGFQAGRAPEKGRYGLRIIQERAESMGWRLTVSSRPGKTTLEIEGGGA</sequence>
<dbReference type="InterPro" id="IPR050482">
    <property type="entry name" value="Sensor_HK_TwoCompSys"/>
</dbReference>
<keyword evidence="5" id="KW-0547">Nucleotide-binding</keyword>
<name>A0ABW3S194_9BACL</name>
<feature type="domain" description="Histidine kinase/HSP90-like ATPase" evidence="10">
    <location>
        <begin position="189"/>
        <end position="269"/>
    </location>
</feature>
<keyword evidence="3" id="KW-0597">Phosphoprotein</keyword>
<dbReference type="Gene3D" id="1.20.5.1930">
    <property type="match status" value="1"/>
</dbReference>
<dbReference type="PANTHER" id="PTHR24421:SF10">
    <property type="entry name" value="NITRATE_NITRITE SENSOR PROTEIN NARQ"/>
    <property type="match status" value="1"/>
</dbReference>
<evidence type="ECO:0000256" key="6">
    <source>
        <dbReference type="ARBA" id="ARBA00022777"/>
    </source>
</evidence>
<comment type="caution">
    <text evidence="12">The sequence shown here is derived from an EMBL/GenBank/DDBJ whole genome shotgun (WGS) entry which is preliminary data.</text>
</comment>
<dbReference type="CDD" id="cd16917">
    <property type="entry name" value="HATPase_UhpB-NarQ-NarX-like"/>
    <property type="match status" value="1"/>
</dbReference>
<evidence type="ECO:0000256" key="3">
    <source>
        <dbReference type="ARBA" id="ARBA00022553"/>
    </source>
</evidence>
<keyword evidence="9" id="KW-0472">Membrane</keyword>
<dbReference type="PANTHER" id="PTHR24421">
    <property type="entry name" value="NITRATE/NITRITE SENSOR PROTEIN NARX-RELATED"/>
    <property type="match status" value="1"/>
</dbReference>
<keyword evidence="4" id="KW-0808">Transferase</keyword>
<keyword evidence="8" id="KW-0902">Two-component regulatory system</keyword>
<evidence type="ECO:0000313" key="12">
    <source>
        <dbReference type="EMBL" id="MFD1178549.1"/>
    </source>
</evidence>
<evidence type="ECO:0000313" key="13">
    <source>
        <dbReference type="Proteomes" id="UP001597262"/>
    </source>
</evidence>
<feature type="transmembrane region" description="Helical" evidence="9">
    <location>
        <begin position="6"/>
        <end position="24"/>
    </location>
</feature>
<evidence type="ECO:0000256" key="7">
    <source>
        <dbReference type="ARBA" id="ARBA00022840"/>
    </source>
</evidence>
<dbReference type="GO" id="GO:0016301">
    <property type="term" value="F:kinase activity"/>
    <property type="evidence" value="ECO:0007669"/>
    <property type="project" value="UniProtKB-KW"/>
</dbReference>
<dbReference type="SUPFAM" id="SSF55874">
    <property type="entry name" value="ATPase domain of HSP90 chaperone/DNA topoisomerase II/histidine kinase"/>
    <property type="match status" value="1"/>
</dbReference>
<dbReference type="EC" id="2.7.13.3" evidence="2"/>
<keyword evidence="6 12" id="KW-0418">Kinase</keyword>
<evidence type="ECO:0000256" key="4">
    <source>
        <dbReference type="ARBA" id="ARBA00022679"/>
    </source>
</evidence>
<evidence type="ECO:0000256" key="5">
    <source>
        <dbReference type="ARBA" id="ARBA00022741"/>
    </source>
</evidence>
<comment type="catalytic activity">
    <reaction evidence="1">
        <text>ATP + protein L-histidine = ADP + protein N-phospho-L-histidine.</text>
        <dbReference type="EC" id="2.7.13.3"/>
    </reaction>
</comment>
<evidence type="ECO:0000256" key="2">
    <source>
        <dbReference type="ARBA" id="ARBA00012438"/>
    </source>
</evidence>
<accession>A0ABW3S194</accession>
<dbReference type="InterPro" id="IPR003594">
    <property type="entry name" value="HATPase_dom"/>
</dbReference>
<dbReference type="Proteomes" id="UP001597262">
    <property type="component" value="Unassembled WGS sequence"/>
</dbReference>